<feature type="compositionally biased region" description="Polar residues" evidence="1">
    <location>
        <begin position="20"/>
        <end position="31"/>
    </location>
</feature>
<protein>
    <submittedName>
        <fullName evidence="2">Uncharacterized protein</fullName>
    </submittedName>
</protein>
<proteinExistence type="predicted"/>
<feature type="region of interest" description="Disordered" evidence="1">
    <location>
        <begin position="1"/>
        <end position="34"/>
    </location>
</feature>
<comment type="caution">
    <text evidence="2">The sequence shown here is derived from an EMBL/GenBank/DDBJ whole genome shotgun (WGS) entry which is preliminary data.</text>
</comment>
<dbReference type="InterPro" id="IPR036028">
    <property type="entry name" value="SH3-like_dom_sf"/>
</dbReference>
<reference evidence="2" key="1">
    <citation type="submission" date="2024-06" db="EMBL/GenBank/DDBJ databases">
        <authorList>
            <person name="Liu X."/>
            <person name="Lenzi L."/>
            <person name="Haldenby T S."/>
            <person name="Uol C."/>
        </authorList>
    </citation>
    <scope>NUCLEOTIDE SEQUENCE</scope>
</reference>
<sequence>MSLESSDGNVDADVSESKEPNTVGTNVNLDSEQIGEQKYAAQKIRNAVDLNDLASQPPAVQSNFDHQFASSHRVYVKVMHPYEPRRSDEITLRLGDQIQNNNRPQFRKLSWRNDCENFACSQVSASRLN</sequence>
<evidence type="ECO:0000256" key="1">
    <source>
        <dbReference type="SAM" id="MobiDB-lite"/>
    </source>
</evidence>
<organism evidence="2 3">
    <name type="scientific">Calicophoron daubneyi</name>
    <name type="common">Rumen fluke</name>
    <name type="synonym">Paramphistomum daubneyi</name>
    <dbReference type="NCBI Taxonomy" id="300641"/>
    <lineage>
        <taxon>Eukaryota</taxon>
        <taxon>Metazoa</taxon>
        <taxon>Spiralia</taxon>
        <taxon>Lophotrochozoa</taxon>
        <taxon>Platyhelminthes</taxon>
        <taxon>Trematoda</taxon>
        <taxon>Digenea</taxon>
        <taxon>Plagiorchiida</taxon>
        <taxon>Pronocephalata</taxon>
        <taxon>Paramphistomoidea</taxon>
        <taxon>Paramphistomidae</taxon>
        <taxon>Calicophoron</taxon>
    </lineage>
</organism>
<name>A0AAV2T9W2_CALDB</name>
<dbReference type="EMBL" id="CAXLJL010000145">
    <property type="protein sequence ID" value="CAL5132874.1"/>
    <property type="molecule type" value="Genomic_DNA"/>
</dbReference>
<gene>
    <name evidence="2" type="ORF">CDAUBV1_LOCUS5756</name>
</gene>
<accession>A0AAV2T9W2</accession>
<evidence type="ECO:0000313" key="3">
    <source>
        <dbReference type="Proteomes" id="UP001497525"/>
    </source>
</evidence>
<dbReference type="AlphaFoldDB" id="A0AAV2T9W2"/>
<dbReference type="SUPFAM" id="SSF50044">
    <property type="entry name" value="SH3-domain"/>
    <property type="match status" value="1"/>
</dbReference>
<dbReference type="Proteomes" id="UP001497525">
    <property type="component" value="Unassembled WGS sequence"/>
</dbReference>
<evidence type="ECO:0000313" key="2">
    <source>
        <dbReference type="EMBL" id="CAL5132874.1"/>
    </source>
</evidence>